<dbReference type="Proteomes" id="UP000018144">
    <property type="component" value="Unassembled WGS sequence"/>
</dbReference>
<protein>
    <submittedName>
        <fullName evidence="1">Uncharacterized protein</fullName>
    </submittedName>
</protein>
<dbReference type="EMBL" id="HF935497">
    <property type="protein sequence ID" value="CCX30927.1"/>
    <property type="molecule type" value="Genomic_DNA"/>
</dbReference>
<sequence>MADSSEHLYKLITHVLLFVSNVLRV</sequence>
<keyword evidence="2" id="KW-1185">Reference proteome</keyword>
<proteinExistence type="predicted"/>
<name>U4LHC4_PYROM</name>
<accession>U4LHC4</accession>
<evidence type="ECO:0000313" key="2">
    <source>
        <dbReference type="Proteomes" id="UP000018144"/>
    </source>
</evidence>
<dbReference type="AlphaFoldDB" id="U4LHC4"/>
<reference evidence="1 2" key="1">
    <citation type="journal article" date="2013" name="PLoS Genet.">
        <title>The genome and development-dependent transcriptomes of Pyronema confluens: a window into fungal evolution.</title>
        <authorList>
            <person name="Traeger S."/>
            <person name="Altegoer F."/>
            <person name="Freitag M."/>
            <person name="Gabaldon T."/>
            <person name="Kempken F."/>
            <person name="Kumar A."/>
            <person name="Marcet-Houben M."/>
            <person name="Poggeler S."/>
            <person name="Stajich J.E."/>
            <person name="Nowrousian M."/>
        </authorList>
    </citation>
    <scope>NUCLEOTIDE SEQUENCE [LARGE SCALE GENOMIC DNA]</scope>
    <source>
        <strain evidence="2">CBS 100304</strain>
        <tissue evidence="1">Vegetative mycelium</tissue>
    </source>
</reference>
<gene>
    <name evidence="1" type="ORF">PCON_09528</name>
</gene>
<organism evidence="1 2">
    <name type="scientific">Pyronema omphalodes (strain CBS 100304)</name>
    <name type="common">Pyronema confluens</name>
    <dbReference type="NCBI Taxonomy" id="1076935"/>
    <lineage>
        <taxon>Eukaryota</taxon>
        <taxon>Fungi</taxon>
        <taxon>Dikarya</taxon>
        <taxon>Ascomycota</taxon>
        <taxon>Pezizomycotina</taxon>
        <taxon>Pezizomycetes</taxon>
        <taxon>Pezizales</taxon>
        <taxon>Pyronemataceae</taxon>
        <taxon>Pyronema</taxon>
    </lineage>
</organism>
<evidence type="ECO:0000313" key="1">
    <source>
        <dbReference type="EMBL" id="CCX30927.1"/>
    </source>
</evidence>